<keyword evidence="2" id="KW-1185">Reference proteome</keyword>
<name>A0A2A6CD97_PRIPA</name>
<evidence type="ECO:0000313" key="2">
    <source>
        <dbReference type="Proteomes" id="UP000005239"/>
    </source>
</evidence>
<gene>
    <name evidence="1" type="primary">WBGene00092322</name>
</gene>
<sequence>MLITFKVGTFTGTCSLFVPGRPDTQSISYYFATMGDLKHDWTQAKEKLSARLEGGTEVIKEFRRTVESGECHLEKDEMNHAYHFFILEEISQVYLRADLKRHFEEREAARLRLESENISDASSFSSNEIDIYDIMDNVPEDEYDPLDEDED</sequence>
<proteinExistence type="predicted"/>
<reference evidence="2" key="1">
    <citation type="journal article" date="2008" name="Nat. Genet.">
        <title>The Pristionchus pacificus genome provides a unique perspective on nematode lifestyle and parasitism.</title>
        <authorList>
            <person name="Dieterich C."/>
            <person name="Clifton S.W."/>
            <person name="Schuster L.N."/>
            <person name="Chinwalla A."/>
            <person name="Delehaunty K."/>
            <person name="Dinkelacker I."/>
            <person name="Fulton L."/>
            <person name="Fulton R."/>
            <person name="Godfrey J."/>
            <person name="Minx P."/>
            <person name="Mitreva M."/>
            <person name="Roeseler W."/>
            <person name="Tian H."/>
            <person name="Witte H."/>
            <person name="Yang S.P."/>
            <person name="Wilson R.K."/>
            <person name="Sommer R.J."/>
        </authorList>
    </citation>
    <scope>NUCLEOTIDE SEQUENCE [LARGE SCALE GENOMIC DNA]</scope>
    <source>
        <strain evidence="2">PS312</strain>
    </source>
</reference>
<dbReference type="EnsemblMetazoa" id="PPA02768.1">
    <property type="protein sequence ID" value="PPA02768.1"/>
    <property type="gene ID" value="WBGene00092322"/>
</dbReference>
<protein>
    <submittedName>
        <fullName evidence="1">Uncharacterized protein</fullName>
    </submittedName>
</protein>
<dbReference type="Proteomes" id="UP000005239">
    <property type="component" value="Unassembled WGS sequence"/>
</dbReference>
<dbReference type="AlphaFoldDB" id="A0A2A6CD97"/>
<evidence type="ECO:0000313" key="1">
    <source>
        <dbReference type="EnsemblMetazoa" id="PPA02768.1"/>
    </source>
</evidence>
<accession>A0A2A6CD97</accession>
<organism evidence="1 2">
    <name type="scientific">Pristionchus pacificus</name>
    <name type="common">Parasitic nematode worm</name>
    <dbReference type="NCBI Taxonomy" id="54126"/>
    <lineage>
        <taxon>Eukaryota</taxon>
        <taxon>Metazoa</taxon>
        <taxon>Ecdysozoa</taxon>
        <taxon>Nematoda</taxon>
        <taxon>Chromadorea</taxon>
        <taxon>Rhabditida</taxon>
        <taxon>Rhabditina</taxon>
        <taxon>Diplogasteromorpha</taxon>
        <taxon>Diplogasteroidea</taxon>
        <taxon>Neodiplogasteridae</taxon>
        <taxon>Pristionchus</taxon>
    </lineage>
</organism>
<reference evidence="1" key="2">
    <citation type="submission" date="2022-06" db="UniProtKB">
        <authorList>
            <consortium name="EnsemblMetazoa"/>
        </authorList>
    </citation>
    <scope>IDENTIFICATION</scope>
    <source>
        <strain evidence="1">PS312</strain>
    </source>
</reference>
<accession>A0A8R1Y3Q7</accession>